<gene>
    <name evidence="1" type="ORF">JIN82_10865</name>
</gene>
<dbReference type="RefSeq" id="WP_200311671.1">
    <property type="nucleotide sequence ID" value="NZ_JAENIM010000041.1"/>
</dbReference>
<keyword evidence="2" id="KW-1185">Reference proteome</keyword>
<protein>
    <submittedName>
        <fullName evidence="1">SRPBCC family protein</fullName>
    </submittedName>
</protein>
<reference evidence="1" key="1">
    <citation type="submission" date="2021-01" db="EMBL/GenBank/DDBJ databases">
        <title>Modified the classification status of verrucomicrobia.</title>
        <authorList>
            <person name="Feng X."/>
        </authorList>
    </citation>
    <scope>NUCLEOTIDE SEQUENCE</scope>
    <source>
        <strain evidence="1">_KCTC 22039</strain>
    </source>
</reference>
<comment type="caution">
    <text evidence="1">The sequence shown here is derived from an EMBL/GenBank/DDBJ whole genome shotgun (WGS) entry which is preliminary data.</text>
</comment>
<dbReference type="CDD" id="cd07820">
    <property type="entry name" value="SRPBCC_3"/>
    <property type="match status" value="1"/>
</dbReference>
<evidence type="ECO:0000313" key="1">
    <source>
        <dbReference type="EMBL" id="MBK1791652.1"/>
    </source>
</evidence>
<dbReference type="InterPro" id="IPR023393">
    <property type="entry name" value="START-like_dom_sf"/>
</dbReference>
<dbReference type="Gene3D" id="3.30.530.20">
    <property type="match status" value="1"/>
</dbReference>
<dbReference type="EMBL" id="JAENIM010000041">
    <property type="protein sequence ID" value="MBK1791652.1"/>
    <property type="molecule type" value="Genomic_DNA"/>
</dbReference>
<dbReference type="SUPFAM" id="SSF55961">
    <property type="entry name" value="Bet v1-like"/>
    <property type="match status" value="1"/>
</dbReference>
<name>A0A8J7MES6_9BACT</name>
<accession>A0A8J7MES6</accession>
<evidence type="ECO:0000313" key="2">
    <source>
        <dbReference type="Proteomes" id="UP000624703"/>
    </source>
</evidence>
<dbReference type="AlphaFoldDB" id="A0A8J7MES6"/>
<sequence length="170" mass="20013">MRSDDARVLVLEVITLAHPMIYQLKQEQQLPISLEQAWEFFCDPNNLDKITPPDMKFQILSGANQRMHEGQIIHYNIQIAPGIWNQWLTEIKNVHPLESFVDEQRAGPYKLWHHKHSLEANENGVLMIDQIHYALPFGLLGDLVHKLYVRKKLQRIFDHRVSVLKEMFPE</sequence>
<dbReference type="Proteomes" id="UP000624703">
    <property type="component" value="Unassembled WGS sequence"/>
</dbReference>
<organism evidence="1 2">
    <name type="scientific">Persicirhabdus sediminis</name>
    <dbReference type="NCBI Taxonomy" id="454144"/>
    <lineage>
        <taxon>Bacteria</taxon>
        <taxon>Pseudomonadati</taxon>
        <taxon>Verrucomicrobiota</taxon>
        <taxon>Verrucomicrobiia</taxon>
        <taxon>Verrucomicrobiales</taxon>
        <taxon>Verrucomicrobiaceae</taxon>
        <taxon>Persicirhabdus</taxon>
    </lineage>
</organism>
<proteinExistence type="predicted"/>